<evidence type="ECO:0000313" key="1">
    <source>
        <dbReference type="EMBL" id="CDM61231.1"/>
    </source>
</evidence>
<protein>
    <submittedName>
        <fullName evidence="1">Uncharacterized protein</fullName>
    </submittedName>
</protein>
<name>W6S4K3_9HYPH</name>
<organism evidence="1 2">
    <name type="scientific">Rhizobium favelukesii</name>
    <dbReference type="NCBI Taxonomy" id="348824"/>
    <lineage>
        <taxon>Bacteria</taxon>
        <taxon>Pseudomonadati</taxon>
        <taxon>Pseudomonadota</taxon>
        <taxon>Alphaproteobacteria</taxon>
        <taxon>Hyphomicrobiales</taxon>
        <taxon>Rhizobiaceae</taxon>
        <taxon>Rhizobium/Agrobacterium group</taxon>
        <taxon>Rhizobium</taxon>
    </lineage>
</organism>
<sequence length="57" mass="6324">MALGSAASRLGLKSLTGPSTSPLRDIFHLHPNRFLFSGTTMLQLVRRNLAKRVNVFE</sequence>
<dbReference type="KEGG" id="rhl:LPU83_pLPU83c_0669"/>
<gene>
    <name evidence="1" type="ORF">LPU83_pLPU83c_0669</name>
</gene>
<keyword evidence="2" id="KW-1185">Reference proteome</keyword>
<accession>W6S4K3</accession>
<geneLocation type="plasmid" evidence="1 2">
    <name>pLPU83c</name>
</geneLocation>
<dbReference type="HOGENOM" id="CLU_2993654_0_0_5"/>
<dbReference type="Proteomes" id="UP000019443">
    <property type="component" value="Plasmid pLPU83c"/>
</dbReference>
<dbReference type="AlphaFoldDB" id="W6S4K3"/>
<proteinExistence type="predicted"/>
<reference evidence="1" key="1">
    <citation type="submission" date="2013-11" db="EMBL/GenBank/DDBJ databases">
        <title>Draft genome sequence of the broad-host-range Rhizobium sp. LPU83 strain, a member of the low-genetic diversity Oregon-like Rhizobium sp. group.</title>
        <authorList>
            <person name="Wibberg D."/>
            <person name="Puehler A."/>
            <person name="Schlueter A."/>
        </authorList>
    </citation>
    <scope>NUCLEOTIDE SEQUENCE [LARGE SCALE GENOMIC DNA]</scope>
    <source>
        <strain evidence="1">LPU83</strain>
        <plasmid evidence="1">pLPU83c</plasmid>
    </source>
</reference>
<evidence type="ECO:0000313" key="2">
    <source>
        <dbReference type="Proteomes" id="UP000019443"/>
    </source>
</evidence>
<keyword evidence="1" id="KW-0614">Plasmid</keyword>
<dbReference type="EMBL" id="HG916854">
    <property type="protein sequence ID" value="CDM61231.1"/>
    <property type="molecule type" value="Genomic_DNA"/>
</dbReference>